<dbReference type="Proteomes" id="UP000604117">
    <property type="component" value="Unassembled WGS sequence"/>
</dbReference>
<evidence type="ECO:0000313" key="5">
    <source>
        <dbReference type="Proteomes" id="UP000604117"/>
    </source>
</evidence>
<sequence>MRGSGGGTRGDSWPWLAVYALLLVAGPTLAVTSAVHMHREGAKQDRLPLAGVPVTATVTDRDKGSSTSRDTTTVSYQVDGRAYTRTIRGLASGPTMTLWVDPTDPTAFVADNGSTDGSASGPNGWASVAWGVIFVALGVAGFVTHRRAKTRPGPPAKRPPSGSDRPAKDRPTAPPKRSLSRTRRRAP</sequence>
<name>A0ABQ4CJI0_9ACTN</name>
<dbReference type="Pfam" id="PF12158">
    <property type="entry name" value="DUF3592"/>
    <property type="match status" value="1"/>
</dbReference>
<evidence type="ECO:0000256" key="1">
    <source>
        <dbReference type="SAM" id="MobiDB-lite"/>
    </source>
</evidence>
<keyword evidence="2" id="KW-1133">Transmembrane helix</keyword>
<dbReference type="InterPro" id="IPR021994">
    <property type="entry name" value="DUF3592"/>
</dbReference>
<accession>A0ABQ4CJI0</accession>
<proteinExistence type="predicted"/>
<dbReference type="EMBL" id="BONE01000005">
    <property type="protein sequence ID" value="GIF71450.1"/>
    <property type="molecule type" value="Genomic_DNA"/>
</dbReference>
<evidence type="ECO:0000313" key="4">
    <source>
        <dbReference type="EMBL" id="GIF71450.1"/>
    </source>
</evidence>
<keyword evidence="2" id="KW-0812">Transmembrane</keyword>
<feature type="transmembrane region" description="Helical" evidence="2">
    <location>
        <begin position="12"/>
        <end position="35"/>
    </location>
</feature>
<feature type="compositionally biased region" description="Basic residues" evidence="1">
    <location>
        <begin position="178"/>
        <end position="187"/>
    </location>
</feature>
<evidence type="ECO:0000259" key="3">
    <source>
        <dbReference type="Pfam" id="PF12158"/>
    </source>
</evidence>
<comment type="caution">
    <text evidence="4">The sequence shown here is derived from an EMBL/GenBank/DDBJ whole genome shotgun (WGS) entry which is preliminary data.</text>
</comment>
<reference evidence="4 5" key="1">
    <citation type="submission" date="2021-01" db="EMBL/GenBank/DDBJ databases">
        <title>Whole genome shotgun sequence of Asanoa siamensis NBRC 107932.</title>
        <authorList>
            <person name="Komaki H."/>
            <person name="Tamura T."/>
        </authorList>
    </citation>
    <scope>NUCLEOTIDE SEQUENCE [LARGE SCALE GENOMIC DNA]</scope>
    <source>
        <strain evidence="4 5">NBRC 107932</strain>
    </source>
</reference>
<feature type="transmembrane region" description="Helical" evidence="2">
    <location>
        <begin position="124"/>
        <end position="143"/>
    </location>
</feature>
<keyword evidence="5" id="KW-1185">Reference proteome</keyword>
<evidence type="ECO:0000256" key="2">
    <source>
        <dbReference type="SAM" id="Phobius"/>
    </source>
</evidence>
<gene>
    <name evidence="4" type="ORF">Asi02nite_09680</name>
</gene>
<feature type="domain" description="DUF3592" evidence="3">
    <location>
        <begin position="55"/>
        <end position="113"/>
    </location>
</feature>
<dbReference type="RefSeq" id="WP_203710933.1">
    <property type="nucleotide sequence ID" value="NZ_BONE01000005.1"/>
</dbReference>
<organism evidence="4 5">
    <name type="scientific">Asanoa siamensis</name>
    <dbReference type="NCBI Taxonomy" id="926357"/>
    <lineage>
        <taxon>Bacteria</taxon>
        <taxon>Bacillati</taxon>
        <taxon>Actinomycetota</taxon>
        <taxon>Actinomycetes</taxon>
        <taxon>Micromonosporales</taxon>
        <taxon>Micromonosporaceae</taxon>
        <taxon>Asanoa</taxon>
    </lineage>
</organism>
<keyword evidence="2" id="KW-0472">Membrane</keyword>
<feature type="region of interest" description="Disordered" evidence="1">
    <location>
        <begin position="146"/>
        <end position="187"/>
    </location>
</feature>
<protein>
    <recommendedName>
        <fullName evidence="3">DUF3592 domain-containing protein</fullName>
    </recommendedName>
</protein>